<dbReference type="EMBL" id="BSOZ01000001">
    <property type="protein sequence ID" value="GLS02932.1"/>
    <property type="molecule type" value="Genomic_DNA"/>
</dbReference>
<dbReference type="Proteomes" id="UP001156836">
    <property type="component" value="Unassembled WGS sequence"/>
</dbReference>
<accession>A0ABQ6BRR7</accession>
<keyword evidence="3" id="KW-1185">Reference proteome</keyword>
<evidence type="ECO:0008006" key="4">
    <source>
        <dbReference type="Google" id="ProtNLM"/>
    </source>
</evidence>
<name>A0ABQ6BRR7_9NEIS</name>
<dbReference type="Pfam" id="PF14282">
    <property type="entry name" value="FlxA"/>
    <property type="match status" value="1"/>
</dbReference>
<proteinExistence type="predicted"/>
<reference evidence="3" key="1">
    <citation type="journal article" date="2019" name="Int. J. Syst. Evol. Microbiol.">
        <title>The Global Catalogue of Microorganisms (GCM) 10K type strain sequencing project: providing services to taxonomists for standard genome sequencing and annotation.</title>
        <authorList>
            <consortium name="The Broad Institute Genomics Platform"/>
            <consortium name="The Broad Institute Genome Sequencing Center for Infectious Disease"/>
            <person name="Wu L."/>
            <person name="Ma J."/>
        </authorList>
    </citation>
    <scope>NUCLEOTIDE SEQUENCE [LARGE SCALE GENOMIC DNA]</scope>
    <source>
        <strain evidence="3">NBRC 104970</strain>
    </source>
</reference>
<evidence type="ECO:0000313" key="2">
    <source>
        <dbReference type="EMBL" id="GLS02932.1"/>
    </source>
</evidence>
<dbReference type="InterPro" id="IPR025577">
    <property type="entry name" value="FlxA"/>
</dbReference>
<comment type="caution">
    <text evidence="2">The sequence shown here is derived from an EMBL/GenBank/DDBJ whole genome shotgun (WGS) entry which is preliminary data.</text>
</comment>
<evidence type="ECO:0000256" key="1">
    <source>
        <dbReference type="SAM" id="Coils"/>
    </source>
</evidence>
<protein>
    <recommendedName>
        <fullName evidence="4">FlxA-like protein</fullName>
    </recommendedName>
</protein>
<keyword evidence="1" id="KW-0175">Coiled coil</keyword>
<gene>
    <name evidence="2" type="ORF">GCM10007860_00750</name>
</gene>
<organism evidence="2 3">
    <name type="scientific">Chitiniphilus shinanonensis</name>
    <dbReference type="NCBI Taxonomy" id="553088"/>
    <lineage>
        <taxon>Bacteria</taxon>
        <taxon>Pseudomonadati</taxon>
        <taxon>Pseudomonadota</taxon>
        <taxon>Betaproteobacteria</taxon>
        <taxon>Neisseriales</taxon>
        <taxon>Chitinibacteraceae</taxon>
        <taxon>Chitiniphilus</taxon>
    </lineage>
</organism>
<feature type="coiled-coil region" evidence="1">
    <location>
        <begin position="32"/>
        <end position="91"/>
    </location>
</feature>
<evidence type="ECO:0000313" key="3">
    <source>
        <dbReference type="Proteomes" id="UP001156836"/>
    </source>
</evidence>
<sequence>MEGGNQMDVGGISSLGGTAALGVQGVQGSDRTAQLRAQLVQLQAQLAQAQQDRSLTEEQRAARVEKLEKQIEAIRQEIARAAQQRSDDQETSGATTTQRLGVGVLIDDYA</sequence>